<dbReference type="RefSeq" id="WP_394820704.1">
    <property type="nucleotide sequence ID" value="NZ_CP089984.1"/>
</dbReference>
<sequence length="332" mass="35102">MITVGGFNTSMDELIELDTLALGEVHRAKSVTAYPGGKGLHVATTVAALGEPVALVGLIDRAYRGTFERWLSARGVVFHGIEVDGAIRNCFAIRERSGRITEILEPGPNVDPELAEEMLLQVRELAAASKVAVLSGSLPRGLDVQTYARLVASLRGPTEDRDGADLGPWHDTGSGVRCLVDASDDLLRHTLPARPFMVKPNREEAEKWLGAPIENLAAAARAAERMAEGGTAVVVVSLGDEGALAYSRGECLHASVPIPECRNPVGSGDALVGGMAVGLARDLSFDATLRLGVACGAANALTAETGLFRREDVERLFPLVTVRRFTLTGSGD</sequence>
<dbReference type="InterPro" id="IPR029056">
    <property type="entry name" value="Ribokinase-like"/>
</dbReference>
<accession>A0ABZ2LJE0</accession>
<keyword evidence="9" id="KW-1185">Reference proteome</keyword>
<evidence type="ECO:0000313" key="8">
    <source>
        <dbReference type="EMBL" id="WXB11089.1"/>
    </source>
</evidence>
<keyword evidence="5" id="KW-0067">ATP-binding</keyword>
<keyword evidence="3" id="KW-0547">Nucleotide-binding</keyword>
<evidence type="ECO:0000259" key="7">
    <source>
        <dbReference type="Pfam" id="PF00294"/>
    </source>
</evidence>
<comment type="similarity">
    <text evidence="1">Belongs to the carbohydrate kinase PfkB family.</text>
</comment>
<dbReference type="Proteomes" id="UP001370348">
    <property type="component" value="Chromosome"/>
</dbReference>
<gene>
    <name evidence="8" type="ORF">LZC94_24800</name>
</gene>
<evidence type="ECO:0000256" key="2">
    <source>
        <dbReference type="ARBA" id="ARBA00022679"/>
    </source>
</evidence>
<dbReference type="EMBL" id="CP089984">
    <property type="protein sequence ID" value="WXB11089.1"/>
    <property type="molecule type" value="Genomic_DNA"/>
</dbReference>
<dbReference type="Pfam" id="PF00294">
    <property type="entry name" value="PfkB"/>
    <property type="match status" value="1"/>
</dbReference>
<organism evidence="8 9">
    <name type="scientific">Pendulispora albinea</name>
    <dbReference type="NCBI Taxonomy" id="2741071"/>
    <lineage>
        <taxon>Bacteria</taxon>
        <taxon>Pseudomonadati</taxon>
        <taxon>Myxococcota</taxon>
        <taxon>Myxococcia</taxon>
        <taxon>Myxococcales</taxon>
        <taxon>Sorangiineae</taxon>
        <taxon>Pendulisporaceae</taxon>
        <taxon>Pendulispora</taxon>
    </lineage>
</organism>
<evidence type="ECO:0000313" key="9">
    <source>
        <dbReference type="Proteomes" id="UP001370348"/>
    </source>
</evidence>
<dbReference type="PANTHER" id="PTHR46566:SF2">
    <property type="entry name" value="ATP-DEPENDENT 6-PHOSPHOFRUCTOKINASE ISOZYME 2"/>
    <property type="match status" value="1"/>
</dbReference>
<keyword evidence="4" id="KW-0418">Kinase</keyword>
<dbReference type="PANTHER" id="PTHR46566">
    <property type="entry name" value="1-PHOSPHOFRUCTOKINASE-RELATED"/>
    <property type="match status" value="1"/>
</dbReference>
<evidence type="ECO:0000256" key="6">
    <source>
        <dbReference type="PIRNR" id="PIRNR000535"/>
    </source>
</evidence>
<name>A0ABZ2LJE0_9BACT</name>
<protein>
    <submittedName>
        <fullName evidence="8">1-phosphofructokinase family hexose kinase</fullName>
    </submittedName>
</protein>
<proteinExistence type="inferred from homology"/>
<dbReference type="SUPFAM" id="SSF53613">
    <property type="entry name" value="Ribokinase-like"/>
    <property type="match status" value="1"/>
</dbReference>
<dbReference type="PROSITE" id="PS00584">
    <property type="entry name" value="PFKB_KINASES_2"/>
    <property type="match status" value="1"/>
</dbReference>
<dbReference type="InterPro" id="IPR002173">
    <property type="entry name" value="Carboh/pur_kinase_PfkB_CS"/>
</dbReference>
<feature type="domain" description="Carbohydrate kinase PfkB" evidence="7">
    <location>
        <begin position="11"/>
        <end position="305"/>
    </location>
</feature>
<dbReference type="CDD" id="cd01164">
    <property type="entry name" value="FruK_PfkB_like"/>
    <property type="match status" value="1"/>
</dbReference>
<evidence type="ECO:0000256" key="5">
    <source>
        <dbReference type="ARBA" id="ARBA00022840"/>
    </source>
</evidence>
<reference evidence="8 9" key="1">
    <citation type="submission" date="2021-12" db="EMBL/GenBank/DDBJ databases">
        <title>Discovery of the Pendulisporaceae a myxobacterial family with distinct sporulation behavior and unique specialized metabolism.</title>
        <authorList>
            <person name="Garcia R."/>
            <person name="Popoff A."/>
            <person name="Bader C.D."/>
            <person name="Loehr J."/>
            <person name="Walesch S."/>
            <person name="Walt C."/>
            <person name="Boldt J."/>
            <person name="Bunk B."/>
            <person name="Haeckl F.J.F.P.J."/>
            <person name="Gunesch A.P."/>
            <person name="Birkelbach J."/>
            <person name="Nuebel U."/>
            <person name="Pietschmann T."/>
            <person name="Bach T."/>
            <person name="Mueller R."/>
        </authorList>
    </citation>
    <scope>NUCLEOTIDE SEQUENCE [LARGE SCALE GENOMIC DNA]</scope>
    <source>
        <strain evidence="8 9">MSr11954</strain>
    </source>
</reference>
<dbReference type="PIRSF" id="PIRSF000535">
    <property type="entry name" value="1PFK/6PFK/LacC"/>
    <property type="match status" value="1"/>
</dbReference>
<dbReference type="InterPro" id="IPR011611">
    <property type="entry name" value="PfkB_dom"/>
</dbReference>
<dbReference type="Gene3D" id="3.40.1190.20">
    <property type="match status" value="1"/>
</dbReference>
<dbReference type="NCBIfam" id="TIGR03168">
    <property type="entry name" value="1-PFK"/>
    <property type="match status" value="1"/>
</dbReference>
<evidence type="ECO:0000256" key="3">
    <source>
        <dbReference type="ARBA" id="ARBA00022741"/>
    </source>
</evidence>
<dbReference type="InterPro" id="IPR017583">
    <property type="entry name" value="Tagatose/fructose_Pkinase"/>
</dbReference>
<evidence type="ECO:0000256" key="1">
    <source>
        <dbReference type="ARBA" id="ARBA00010688"/>
    </source>
</evidence>
<keyword evidence="2 6" id="KW-0808">Transferase</keyword>
<evidence type="ECO:0000256" key="4">
    <source>
        <dbReference type="ARBA" id="ARBA00022777"/>
    </source>
</evidence>